<name>A0AAV1XQ91_LUPLU</name>
<evidence type="ECO:0000313" key="2">
    <source>
        <dbReference type="Proteomes" id="UP001497480"/>
    </source>
</evidence>
<comment type="caution">
    <text evidence="1">The sequence shown here is derived from an EMBL/GenBank/DDBJ whole genome shotgun (WGS) entry which is preliminary data.</text>
</comment>
<dbReference type="EMBL" id="CAXHTB010000017">
    <property type="protein sequence ID" value="CAL0323235.1"/>
    <property type="molecule type" value="Genomic_DNA"/>
</dbReference>
<reference evidence="1 2" key="1">
    <citation type="submission" date="2024-03" db="EMBL/GenBank/DDBJ databases">
        <authorList>
            <person name="Martinez-Hernandez J."/>
        </authorList>
    </citation>
    <scope>NUCLEOTIDE SEQUENCE [LARGE SCALE GENOMIC DNA]</scope>
</reference>
<accession>A0AAV1XQ91</accession>
<proteinExistence type="predicted"/>
<dbReference type="Proteomes" id="UP001497480">
    <property type="component" value="Unassembled WGS sequence"/>
</dbReference>
<evidence type="ECO:0000313" key="1">
    <source>
        <dbReference type="EMBL" id="CAL0323235.1"/>
    </source>
</evidence>
<keyword evidence="2" id="KW-1185">Reference proteome</keyword>
<dbReference type="AlphaFoldDB" id="A0AAV1XQ91"/>
<sequence length="123" mass="14250">MKRNCTLDLCFHPSSCYSLSHNSMIEPMNINKNLHVILHNRHHKFDTTELQARMIIWLASQEMEQKKGGINSNPTPLISLQLHALLMHLPQGISIKKSIKSFLHKRKKRFQTHIDIATQSNTN</sequence>
<gene>
    <name evidence="1" type="ORF">LLUT_LOCUS24295</name>
</gene>
<organism evidence="1 2">
    <name type="scientific">Lupinus luteus</name>
    <name type="common">European yellow lupine</name>
    <dbReference type="NCBI Taxonomy" id="3873"/>
    <lineage>
        <taxon>Eukaryota</taxon>
        <taxon>Viridiplantae</taxon>
        <taxon>Streptophyta</taxon>
        <taxon>Embryophyta</taxon>
        <taxon>Tracheophyta</taxon>
        <taxon>Spermatophyta</taxon>
        <taxon>Magnoliopsida</taxon>
        <taxon>eudicotyledons</taxon>
        <taxon>Gunneridae</taxon>
        <taxon>Pentapetalae</taxon>
        <taxon>rosids</taxon>
        <taxon>fabids</taxon>
        <taxon>Fabales</taxon>
        <taxon>Fabaceae</taxon>
        <taxon>Papilionoideae</taxon>
        <taxon>50 kb inversion clade</taxon>
        <taxon>genistoids sensu lato</taxon>
        <taxon>core genistoids</taxon>
        <taxon>Genisteae</taxon>
        <taxon>Lupinus</taxon>
    </lineage>
</organism>
<protein>
    <submittedName>
        <fullName evidence="1">Uncharacterized protein</fullName>
    </submittedName>
</protein>